<gene>
    <name evidence="5" type="ORF">RNA01_13380</name>
</gene>
<dbReference type="Gene3D" id="3.30.70.270">
    <property type="match status" value="1"/>
</dbReference>
<dbReference type="InterPro" id="IPR035965">
    <property type="entry name" value="PAS-like_dom_sf"/>
</dbReference>
<dbReference type="CDD" id="cd00130">
    <property type="entry name" value="PAS"/>
    <property type="match status" value="1"/>
</dbReference>
<dbReference type="InterPro" id="IPR043128">
    <property type="entry name" value="Rev_trsase/Diguanyl_cyclase"/>
</dbReference>
<feature type="domain" description="GGDEF" evidence="4">
    <location>
        <begin position="321"/>
        <end position="454"/>
    </location>
</feature>
<feature type="domain" description="EAL" evidence="3">
    <location>
        <begin position="463"/>
        <end position="713"/>
    </location>
</feature>
<dbReference type="EMBL" id="BJZP01000005">
    <property type="protein sequence ID" value="GEO84406.1"/>
    <property type="molecule type" value="Genomic_DNA"/>
</dbReference>
<keyword evidence="6" id="KW-1185">Reference proteome</keyword>
<dbReference type="Pfam" id="PF00563">
    <property type="entry name" value="EAL"/>
    <property type="match status" value="1"/>
</dbReference>
<evidence type="ECO:0000313" key="6">
    <source>
        <dbReference type="Proteomes" id="UP000321717"/>
    </source>
</evidence>
<dbReference type="SUPFAM" id="SSF141868">
    <property type="entry name" value="EAL domain-like"/>
    <property type="match status" value="1"/>
</dbReference>
<dbReference type="SUPFAM" id="SSF55073">
    <property type="entry name" value="Nucleotide cyclase"/>
    <property type="match status" value="1"/>
</dbReference>
<sequence>MALVTAVAGPAAFLWDAYTNTTSTLDLKAGLAGNRVAQYIYSHESLWQYQQLHLQSLIEAPYADGAALQQRIYTTDGQLILEVGAPLTAPTITRRLPVIVSGQLRGYVEATSSFRTPLYEAGLVAVLSSLLGFGMYFALRIFPLRVLDQTMEALQQSQKDLATQNERLDTALTNMSIGLCMFDHQEKLVVANERFAEIFRLSPDEVRPGRTMQELLELAFHQAGRKEDDLQDTLRLSRRFIAERSSGYAVHKSGDGRSIAMTHQPTPRGGFVATFEDITERLLAEEKIKYLAHHDALTGLLNRAAFYERMDAIVGRIPKSRSLAVLSLDLDHFKNVNDTLGHPVGDLLLQAAADRMRNCTRSEDILARLGGDEFVILKVDSEHPADVTALASRLVEVLGTPFDLEGHQVVVAASIGIAIAPGDGTVPDVLMKNADLALYRSKADGGGTYRFFELDMDARMQARRSLELDLRKAIVTNEFEVYYQPIIDVKTGAVTSCEALVRWRHPERGMISPMEFIPLAEETGLIVPLGEWILRQACTEAAKWPSHVTIAVNLSPAQFKSKNLVPAVTKALVSSGLPAKRLELEITELVLIQDNESAFAILHQLRDLGIRIAMDDFGTGYSSLGYLRSFPFDKIKIDQSFIQDLPHKEESLAIVRAVVGLSSSLGIVTTAEGVETDEQLSSVTSEGCTEFQGYLFSRPQSAGDIGRTLSEQATPTINTASESTETRRRPASDTLPLPAISLPPETPS</sequence>
<dbReference type="InterPro" id="IPR000014">
    <property type="entry name" value="PAS"/>
</dbReference>
<dbReference type="InterPro" id="IPR000160">
    <property type="entry name" value="GGDEF_dom"/>
</dbReference>
<feature type="compositionally biased region" description="Polar residues" evidence="2">
    <location>
        <begin position="709"/>
        <end position="723"/>
    </location>
</feature>
<dbReference type="SUPFAM" id="SSF55785">
    <property type="entry name" value="PYP-like sensor domain (PAS domain)"/>
    <property type="match status" value="1"/>
</dbReference>
<dbReference type="Pfam" id="PF12860">
    <property type="entry name" value="PAS_7"/>
    <property type="match status" value="1"/>
</dbReference>
<evidence type="ECO:0000259" key="3">
    <source>
        <dbReference type="PROSITE" id="PS50883"/>
    </source>
</evidence>
<dbReference type="CDD" id="cd01948">
    <property type="entry name" value="EAL"/>
    <property type="match status" value="1"/>
</dbReference>
<dbReference type="PANTHER" id="PTHR44757">
    <property type="entry name" value="DIGUANYLATE CYCLASE DGCP"/>
    <property type="match status" value="1"/>
</dbReference>
<reference evidence="5 6" key="1">
    <citation type="submission" date="2019-07" db="EMBL/GenBank/DDBJ databases">
        <title>Whole genome shotgun sequence of Rhizobium naphthalenivorans NBRC 107585.</title>
        <authorList>
            <person name="Hosoyama A."/>
            <person name="Uohara A."/>
            <person name="Ohji S."/>
            <person name="Ichikawa N."/>
        </authorList>
    </citation>
    <scope>NUCLEOTIDE SEQUENCE [LARGE SCALE GENOMIC DNA]</scope>
    <source>
        <strain evidence="5 6">NBRC 107585</strain>
    </source>
</reference>
<dbReference type="InterPro" id="IPR001633">
    <property type="entry name" value="EAL_dom"/>
</dbReference>
<keyword evidence="1" id="KW-0175">Coiled coil</keyword>
<dbReference type="Proteomes" id="UP000321717">
    <property type="component" value="Unassembled WGS sequence"/>
</dbReference>
<proteinExistence type="predicted"/>
<accession>A0A512HG37</accession>
<comment type="caution">
    <text evidence="5">The sequence shown here is derived from an EMBL/GenBank/DDBJ whole genome shotgun (WGS) entry which is preliminary data.</text>
</comment>
<dbReference type="InterPro" id="IPR035919">
    <property type="entry name" value="EAL_sf"/>
</dbReference>
<evidence type="ECO:0000256" key="2">
    <source>
        <dbReference type="SAM" id="MobiDB-lite"/>
    </source>
</evidence>
<dbReference type="InterPro" id="IPR029787">
    <property type="entry name" value="Nucleotide_cyclase"/>
</dbReference>
<dbReference type="CDD" id="cd01949">
    <property type="entry name" value="GGDEF"/>
    <property type="match status" value="1"/>
</dbReference>
<dbReference type="PROSITE" id="PS50883">
    <property type="entry name" value="EAL"/>
    <property type="match status" value="1"/>
</dbReference>
<dbReference type="NCBIfam" id="TIGR00254">
    <property type="entry name" value="GGDEF"/>
    <property type="match status" value="1"/>
</dbReference>
<protein>
    <recommendedName>
        <fullName evidence="7">Diguanylate cyclase</fullName>
    </recommendedName>
</protein>
<evidence type="ECO:0000259" key="4">
    <source>
        <dbReference type="PROSITE" id="PS50887"/>
    </source>
</evidence>
<evidence type="ECO:0000256" key="1">
    <source>
        <dbReference type="SAM" id="Coils"/>
    </source>
</evidence>
<dbReference type="Pfam" id="PF00990">
    <property type="entry name" value="GGDEF"/>
    <property type="match status" value="1"/>
</dbReference>
<dbReference type="FunFam" id="3.20.20.450:FF:000001">
    <property type="entry name" value="Cyclic di-GMP phosphodiesterase yahA"/>
    <property type="match status" value="1"/>
</dbReference>
<feature type="region of interest" description="Disordered" evidence="2">
    <location>
        <begin position="705"/>
        <end position="748"/>
    </location>
</feature>
<dbReference type="InterPro" id="IPR052155">
    <property type="entry name" value="Biofilm_reg_signaling"/>
</dbReference>
<evidence type="ECO:0008006" key="7">
    <source>
        <dbReference type="Google" id="ProtNLM"/>
    </source>
</evidence>
<feature type="coiled-coil region" evidence="1">
    <location>
        <begin position="147"/>
        <end position="174"/>
    </location>
</feature>
<dbReference type="PROSITE" id="PS50887">
    <property type="entry name" value="GGDEF"/>
    <property type="match status" value="1"/>
</dbReference>
<dbReference type="Gene3D" id="3.30.450.20">
    <property type="entry name" value="PAS domain"/>
    <property type="match status" value="1"/>
</dbReference>
<organism evidence="5 6">
    <name type="scientific">Ciceribacter naphthalenivorans</name>
    <dbReference type="NCBI Taxonomy" id="1118451"/>
    <lineage>
        <taxon>Bacteria</taxon>
        <taxon>Pseudomonadati</taxon>
        <taxon>Pseudomonadota</taxon>
        <taxon>Alphaproteobacteria</taxon>
        <taxon>Hyphomicrobiales</taxon>
        <taxon>Rhizobiaceae</taxon>
        <taxon>Ciceribacter</taxon>
    </lineage>
</organism>
<evidence type="ECO:0000313" key="5">
    <source>
        <dbReference type="EMBL" id="GEO84406.1"/>
    </source>
</evidence>
<name>A0A512HG37_9HYPH</name>
<dbReference type="NCBIfam" id="TIGR00229">
    <property type="entry name" value="sensory_box"/>
    <property type="match status" value="1"/>
</dbReference>
<dbReference type="PANTHER" id="PTHR44757:SF2">
    <property type="entry name" value="BIOFILM ARCHITECTURE MAINTENANCE PROTEIN MBAA"/>
    <property type="match status" value="1"/>
</dbReference>
<dbReference type="SMART" id="SM00091">
    <property type="entry name" value="PAS"/>
    <property type="match status" value="1"/>
</dbReference>
<dbReference type="AlphaFoldDB" id="A0A512HG37"/>
<dbReference type="Gene3D" id="3.20.20.450">
    <property type="entry name" value="EAL domain"/>
    <property type="match status" value="1"/>
</dbReference>
<dbReference type="SMART" id="SM00267">
    <property type="entry name" value="GGDEF"/>
    <property type="match status" value="1"/>
</dbReference>
<dbReference type="SMART" id="SM00052">
    <property type="entry name" value="EAL"/>
    <property type="match status" value="1"/>
</dbReference>